<dbReference type="OrthoDB" id="9790023at2"/>
<evidence type="ECO:0000313" key="1">
    <source>
        <dbReference type="EMBL" id="OOZ41826.1"/>
    </source>
</evidence>
<gene>
    <name evidence="1" type="ORF">BOW53_02155</name>
</gene>
<evidence type="ECO:0000313" key="2">
    <source>
        <dbReference type="Proteomes" id="UP000191110"/>
    </source>
</evidence>
<dbReference type="SUPFAM" id="SSF102588">
    <property type="entry name" value="LmbE-like"/>
    <property type="match status" value="1"/>
</dbReference>
<dbReference type="GO" id="GO:0016811">
    <property type="term" value="F:hydrolase activity, acting on carbon-nitrogen (but not peptide) bonds, in linear amides"/>
    <property type="evidence" value="ECO:0007669"/>
    <property type="project" value="TreeGrafter"/>
</dbReference>
<dbReference type="EMBL" id="MPRL01000005">
    <property type="protein sequence ID" value="OOZ41826.1"/>
    <property type="molecule type" value="Genomic_DNA"/>
</dbReference>
<organism evidence="1 2">
    <name type="scientific">Solemya pervernicosa gill symbiont</name>
    <dbReference type="NCBI Taxonomy" id="642797"/>
    <lineage>
        <taxon>Bacteria</taxon>
        <taxon>Pseudomonadati</taxon>
        <taxon>Pseudomonadota</taxon>
        <taxon>Gammaproteobacteria</taxon>
        <taxon>sulfur-oxidizing symbionts</taxon>
    </lineage>
</organism>
<dbReference type="PANTHER" id="PTHR12993:SF11">
    <property type="entry name" value="N-ACETYLGLUCOSAMINYL-PHOSPHATIDYLINOSITOL DE-N-ACETYLASE"/>
    <property type="match status" value="1"/>
</dbReference>
<dbReference type="PANTHER" id="PTHR12993">
    <property type="entry name" value="N-ACETYLGLUCOSAMINYL-PHOSPHATIDYLINOSITOL DE-N-ACETYLASE-RELATED"/>
    <property type="match status" value="1"/>
</dbReference>
<sequence>MTVLVVAAHPDDEVLGCGGTIARHTANGEHVVLLLLGNGLASRDDGNNKINECELSALRSATDAAADVLGISKIFRIPFPDNRMDEIARLDVVKAVESIVQTVLPSTVYTHFEHDVNVDHSVTYNAVLTACRPQPEHSVDLLLSFEVPSSTEWRFGLPSEKFSPNWFVDISDTIDAKMRALHCYKEEMRAYPHPRSVKAVESLASWRGATVGVNAAEAFQLRRMIIK</sequence>
<dbReference type="RefSeq" id="WP_078482446.1">
    <property type="nucleotide sequence ID" value="NZ_MPRL01000005.1"/>
</dbReference>
<reference evidence="1 2" key="1">
    <citation type="submission" date="2016-11" db="EMBL/GenBank/DDBJ databases">
        <title>Mixed transmission modes and dynamic genome evolution in an obligate animal-bacterial symbiosis.</title>
        <authorList>
            <person name="Russell S.L."/>
            <person name="Corbett-Detig R.B."/>
            <person name="Cavanaugh C.M."/>
        </authorList>
    </citation>
    <scope>NUCLEOTIDE SEQUENCE [LARGE SCALE GENOMIC DNA]</scope>
    <source>
        <strain evidence="1">Sveles-Q1</strain>
    </source>
</reference>
<protein>
    <submittedName>
        <fullName evidence="1">GlcNAc-PI de-N-acetylase</fullName>
    </submittedName>
</protein>
<keyword evidence="2" id="KW-1185">Reference proteome</keyword>
<dbReference type="Pfam" id="PF02585">
    <property type="entry name" value="PIG-L"/>
    <property type="match status" value="1"/>
</dbReference>
<name>A0A1T2LA59_9GAMM</name>
<dbReference type="InterPro" id="IPR024078">
    <property type="entry name" value="LmbE-like_dom_sf"/>
</dbReference>
<dbReference type="Proteomes" id="UP000191110">
    <property type="component" value="Unassembled WGS sequence"/>
</dbReference>
<dbReference type="InterPro" id="IPR003737">
    <property type="entry name" value="GlcNAc_PI_deacetylase-related"/>
</dbReference>
<dbReference type="AlphaFoldDB" id="A0A1T2LA59"/>
<comment type="caution">
    <text evidence="1">The sequence shown here is derived from an EMBL/GenBank/DDBJ whole genome shotgun (WGS) entry which is preliminary data.</text>
</comment>
<proteinExistence type="predicted"/>
<accession>A0A1T2LA59</accession>
<dbReference type="Gene3D" id="3.40.50.10320">
    <property type="entry name" value="LmbE-like"/>
    <property type="match status" value="1"/>
</dbReference>